<dbReference type="InterPro" id="IPR010201">
    <property type="entry name" value="HflK"/>
</dbReference>
<keyword evidence="11" id="KW-1003">Cell membrane</keyword>
<feature type="transmembrane region" description="Helical" evidence="11">
    <location>
        <begin position="342"/>
        <end position="369"/>
    </location>
</feature>
<organism evidence="13 14">
    <name type="scientific">Urbifossiella limnaea</name>
    <dbReference type="NCBI Taxonomy" id="2528023"/>
    <lineage>
        <taxon>Bacteria</taxon>
        <taxon>Pseudomonadati</taxon>
        <taxon>Planctomycetota</taxon>
        <taxon>Planctomycetia</taxon>
        <taxon>Gemmatales</taxon>
        <taxon>Gemmataceae</taxon>
        <taxon>Urbifossiella</taxon>
    </lineage>
</organism>
<dbReference type="SMART" id="SM00244">
    <property type="entry name" value="PHB"/>
    <property type="match status" value="1"/>
</dbReference>
<feature type="transmembrane region" description="Helical" evidence="11">
    <location>
        <begin position="652"/>
        <end position="672"/>
    </location>
</feature>
<evidence type="ECO:0000256" key="8">
    <source>
        <dbReference type="ARBA" id="ARBA00023136"/>
    </source>
</evidence>
<dbReference type="EC" id="7.2.2.12" evidence="9"/>
<evidence type="ECO:0000256" key="6">
    <source>
        <dbReference type="ARBA" id="ARBA00022967"/>
    </source>
</evidence>
<dbReference type="InterPro" id="IPR036412">
    <property type="entry name" value="HAD-like_sf"/>
</dbReference>
<name>A0A517XNI2_9BACT</name>
<evidence type="ECO:0000313" key="14">
    <source>
        <dbReference type="Proteomes" id="UP000319576"/>
    </source>
</evidence>
<evidence type="ECO:0000256" key="5">
    <source>
        <dbReference type="ARBA" id="ARBA00022723"/>
    </source>
</evidence>
<sequence length="1129" mass="117938">MTFHALGKVWPSFAFRFEAAGERITKFLQPGGRRGRTTAAMHREISGADEPFRPQSPVGLYALTALVGALLAADLGPPLVGWLAGFGIEVPTWSREPFGYRYALLAAVVGGARVLYNSLESLFDGRIGSDLALAVACLAAILLREELVAAEVVFIGLAGECLEAVTFARTQRALGSLAELFPRRCWVLRDGEEVRTFTADLLPGDRVVVKPGGRVPADGVVTDGRAAVDASALTGESLPADKAPGDAVMAGSIVMGGSLTVEAKKLAKETVAGQVIDLTAAALKDKAPLERHADRLARYFLPAVLVLALVTFVANIGFQLAATPAEGVPRPTVSAAARVAAYPALGVLVVACPCALILATPAAVIAALGRLAGTGVFIKGGSALERLAGVTAFAFDKTGTLTEGKLELGDVLPLNGATADDVLALAAAAEARSEHPLARVVLAAAAARGLTPPAVENFEAFPGGGVSATAGGASILVGTRRLLAEKGVAIPEEADAALSQLDESGQSSLLVSKDGAIVGAVGARDRVRPEAAGVIAELRALGIAPVALLTGDRSAAARAVAAQVAVTDVHAELLPGQKAELVAAASPTLTCFVGDGVNDAPALARAAVGIAVGGTDVAAEAGDIVLMGEPLRPLPLLVRLSRETVKIIRQNILGFGFGVNLVGIVLTGWLWPLLATGPGWYEKAPLVGVLYHQLGSLLVLLNSMRLLAFDRTADSPGLSRLRTAARGFDRWVNTVHVDDLLHEIGHRWKWVGGAAAAALLVGWGLTCFTQIEPGEVGVVQRFGAVAADLPPGLHVRWPWPVETVTRVRTAEVRTVAVGFREVLAEVRAAAPQPDRLRRPGGELTWASSHGDGARPVTDEEVMITGDGDLVVAQGTVRYHVADARQFLFGPADPDGLVRSAAEAVVRELVAGGRFGELLTVGRAGLEAEVTARLRRRLDAAAPTGHGIALDGFTLHDLHPPREVVESYHSVAKAIQERDRVLNDAEADALRTVRRATEEAERTVSRARTEANRQVKDAEAQATAFGAWVRARSAVSAEEGAALAAERAKRVAAGEAAAAVDADLATRRLRLLADRRAAIDSRLAARAVAEAFRGRDKVWVDAADVAGRRQLFLLDPELLRPLAAPRAGEP</sequence>
<dbReference type="CDD" id="cd03404">
    <property type="entry name" value="SPFH_HflK"/>
    <property type="match status" value="1"/>
</dbReference>
<dbReference type="GO" id="GO:0005524">
    <property type="term" value="F:ATP binding"/>
    <property type="evidence" value="ECO:0007669"/>
    <property type="project" value="UniProtKB-UniRule"/>
</dbReference>
<evidence type="ECO:0000256" key="9">
    <source>
        <dbReference type="ARBA" id="ARBA00039097"/>
    </source>
</evidence>
<feature type="domain" description="Band 7" evidence="12">
    <location>
        <begin position="766"/>
        <end position="971"/>
    </location>
</feature>
<dbReference type="Gene3D" id="3.30.479.30">
    <property type="entry name" value="Band 7 domain"/>
    <property type="match status" value="1"/>
</dbReference>
<evidence type="ECO:0000256" key="3">
    <source>
        <dbReference type="ARBA" id="ARBA00006971"/>
    </source>
</evidence>
<dbReference type="Pfam" id="PF00702">
    <property type="entry name" value="Hydrolase"/>
    <property type="match status" value="1"/>
</dbReference>
<keyword evidence="8 11" id="KW-0472">Membrane</keyword>
<comment type="similarity">
    <text evidence="3">Belongs to the band 7/mec-2 family. HflK subfamily.</text>
</comment>
<dbReference type="KEGG" id="uli:ETAA1_09770"/>
<keyword evidence="5 11" id="KW-0479">Metal-binding</keyword>
<feature type="transmembrane region" description="Helical" evidence="11">
    <location>
        <begin position="750"/>
        <end position="771"/>
    </location>
</feature>
<dbReference type="SUPFAM" id="SSF81665">
    <property type="entry name" value="Calcium ATPase, transmembrane domain M"/>
    <property type="match status" value="1"/>
</dbReference>
<dbReference type="OrthoDB" id="211392at2"/>
<dbReference type="InterPro" id="IPR059000">
    <property type="entry name" value="ATPase_P-type_domA"/>
</dbReference>
<evidence type="ECO:0000259" key="12">
    <source>
        <dbReference type="SMART" id="SM00244"/>
    </source>
</evidence>
<dbReference type="Gene3D" id="3.40.50.1000">
    <property type="entry name" value="HAD superfamily/HAD-like"/>
    <property type="match status" value="1"/>
</dbReference>
<evidence type="ECO:0000256" key="2">
    <source>
        <dbReference type="ARBA" id="ARBA00006024"/>
    </source>
</evidence>
<dbReference type="GO" id="GO:0005886">
    <property type="term" value="C:plasma membrane"/>
    <property type="evidence" value="ECO:0007669"/>
    <property type="project" value="UniProtKB-SubCell"/>
</dbReference>
<dbReference type="InterPro" id="IPR023299">
    <property type="entry name" value="ATPase_P-typ_cyto_dom_N"/>
</dbReference>
<dbReference type="RefSeq" id="WP_145234795.1">
    <property type="nucleotide sequence ID" value="NZ_CP036273.1"/>
</dbReference>
<dbReference type="EMBL" id="CP036273">
    <property type="protein sequence ID" value="QDU19074.1"/>
    <property type="molecule type" value="Genomic_DNA"/>
</dbReference>
<dbReference type="InterPro" id="IPR036013">
    <property type="entry name" value="Band_7/SPFH_dom_sf"/>
</dbReference>
<reference evidence="13 14" key="1">
    <citation type="submission" date="2019-02" db="EMBL/GenBank/DDBJ databases">
        <title>Deep-cultivation of Planctomycetes and their phenomic and genomic characterization uncovers novel biology.</title>
        <authorList>
            <person name="Wiegand S."/>
            <person name="Jogler M."/>
            <person name="Boedeker C."/>
            <person name="Pinto D."/>
            <person name="Vollmers J."/>
            <person name="Rivas-Marin E."/>
            <person name="Kohn T."/>
            <person name="Peeters S.H."/>
            <person name="Heuer A."/>
            <person name="Rast P."/>
            <person name="Oberbeckmann S."/>
            <person name="Bunk B."/>
            <person name="Jeske O."/>
            <person name="Meyerdierks A."/>
            <person name="Storesund J.E."/>
            <person name="Kallscheuer N."/>
            <person name="Luecker S."/>
            <person name="Lage O.M."/>
            <person name="Pohl T."/>
            <person name="Merkel B.J."/>
            <person name="Hornburger P."/>
            <person name="Mueller R.-W."/>
            <person name="Bruemmer F."/>
            <person name="Labrenz M."/>
            <person name="Spormann A.M."/>
            <person name="Op den Camp H."/>
            <person name="Overmann J."/>
            <person name="Amann R."/>
            <person name="Jetten M.S.M."/>
            <person name="Mascher T."/>
            <person name="Medema M.H."/>
            <person name="Devos D.P."/>
            <person name="Kaster A.-K."/>
            <person name="Ovreas L."/>
            <person name="Rohde M."/>
            <person name="Galperin M.Y."/>
            <person name="Jogler C."/>
        </authorList>
    </citation>
    <scope>NUCLEOTIDE SEQUENCE [LARGE SCALE GENOMIC DNA]</scope>
    <source>
        <strain evidence="13 14">ETA_A1</strain>
    </source>
</reference>
<keyword evidence="11" id="KW-0547">Nucleotide-binding</keyword>
<evidence type="ECO:0000256" key="11">
    <source>
        <dbReference type="RuleBase" id="RU362081"/>
    </source>
</evidence>
<dbReference type="SFLD" id="SFLDF00027">
    <property type="entry name" value="p-type_atpase"/>
    <property type="match status" value="1"/>
</dbReference>
<dbReference type="InterPro" id="IPR027256">
    <property type="entry name" value="P-typ_ATPase_IB"/>
</dbReference>
<dbReference type="Proteomes" id="UP000319576">
    <property type="component" value="Chromosome"/>
</dbReference>
<feature type="transmembrane region" description="Helical" evidence="11">
    <location>
        <begin position="299"/>
        <end position="322"/>
    </location>
</feature>
<keyword evidence="14" id="KW-1185">Reference proteome</keyword>
<dbReference type="Gene3D" id="3.40.1110.10">
    <property type="entry name" value="Calcium-transporting ATPase, cytoplasmic domain N"/>
    <property type="match status" value="1"/>
</dbReference>
<keyword evidence="11" id="KW-0067">ATP-binding</keyword>
<keyword evidence="4 11" id="KW-0812">Transmembrane</keyword>
<dbReference type="PANTHER" id="PTHR48085:SF5">
    <property type="entry name" value="CADMIUM_ZINC-TRANSPORTING ATPASE HMA4-RELATED"/>
    <property type="match status" value="1"/>
</dbReference>
<dbReference type="InterPro" id="IPR051014">
    <property type="entry name" value="Cation_Transport_ATPase_IB"/>
</dbReference>
<comment type="subcellular location">
    <subcellularLocation>
        <location evidence="11">Cell membrane</location>
    </subcellularLocation>
    <subcellularLocation>
        <location evidence="1">Membrane</location>
        <topology evidence="1">Single-pass membrane protein</topology>
    </subcellularLocation>
</comment>
<dbReference type="PRINTS" id="PR00119">
    <property type="entry name" value="CATATPASE"/>
</dbReference>
<dbReference type="SUPFAM" id="SSF117892">
    <property type="entry name" value="Band 7/SPFH domain"/>
    <property type="match status" value="1"/>
</dbReference>
<accession>A0A517XNI2</accession>
<evidence type="ECO:0000313" key="13">
    <source>
        <dbReference type="EMBL" id="QDU19074.1"/>
    </source>
</evidence>
<dbReference type="PROSITE" id="PS00154">
    <property type="entry name" value="ATPASE_E1_E2"/>
    <property type="match status" value="1"/>
</dbReference>
<feature type="transmembrane region" description="Helical" evidence="11">
    <location>
        <begin position="684"/>
        <end position="701"/>
    </location>
</feature>
<evidence type="ECO:0000256" key="7">
    <source>
        <dbReference type="ARBA" id="ARBA00022989"/>
    </source>
</evidence>
<proteinExistence type="inferred from homology"/>
<gene>
    <name evidence="13" type="primary">ctpV</name>
    <name evidence="13" type="ORF">ETAA1_09770</name>
</gene>
<dbReference type="SFLD" id="SFLDS00003">
    <property type="entry name" value="Haloacid_Dehalogenase"/>
    <property type="match status" value="1"/>
</dbReference>
<dbReference type="Pfam" id="PF01145">
    <property type="entry name" value="Band_7"/>
    <property type="match status" value="1"/>
</dbReference>
<comment type="catalytic activity">
    <reaction evidence="10">
        <text>Zn(2+)(in) + ATP + H2O = Zn(2+)(out) + ADP + phosphate + H(+)</text>
        <dbReference type="Rhea" id="RHEA:20621"/>
        <dbReference type="ChEBI" id="CHEBI:15377"/>
        <dbReference type="ChEBI" id="CHEBI:15378"/>
        <dbReference type="ChEBI" id="CHEBI:29105"/>
        <dbReference type="ChEBI" id="CHEBI:30616"/>
        <dbReference type="ChEBI" id="CHEBI:43474"/>
        <dbReference type="ChEBI" id="CHEBI:456216"/>
        <dbReference type="EC" id="7.2.2.12"/>
    </reaction>
</comment>
<dbReference type="InterPro" id="IPR044492">
    <property type="entry name" value="P_typ_ATPase_HD_dom"/>
</dbReference>
<dbReference type="Pfam" id="PF00122">
    <property type="entry name" value="E1-E2_ATPase"/>
    <property type="match status" value="1"/>
</dbReference>
<evidence type="ECO:0000256" key="10">
    <source>
        <dbReference type="ARBA" id="ARBA00047308"/>
    </source>
</evidence>
<dbReference type="PANTHER" id="PTHR48085">
    <property type="entry name" value="CADMIUM/ZINC-TRANSPORTING ATPASE HMA2-RELATED"/>
    <property type="match status" value="1"/>
</dbReference>
<dbReference type="InterPro" id="IPR023214">
    <property type="entry name" value="HAD_sf"/>
</dbReference>
<dbReference type="NCBIfam" id="TIGR01525">
    <property type="entry name" value="ATPase-IB_hvy"/>
    <property type="match status" value="1"/>
</dbReference>
<dbReference type="AlphaFoldDB" id="A0A517XNI2"/>
<evidence type="ECO:0000256" key="4">
    <source>
        <dbReference type="ARBA" id="ARBA00022692"/>
    </source>
</evidence>
<dbReference type="InterPro" id="IPR018303">
    <property type="entry name" value="ATPase_P-typ_P_site"/>
</dbReference>
<dbReference type="SUPFAM" id="SSF56784">
    <property type="entry name" value="HAD-like"/>
    <property type="match status" value="1"/>
</dbReference>
<dbReference type="GO" id="GO:0046872">
    <property type="term" value="F:metal ion binding"/>
    <property type="evidence" value="ECO:0007669"/>
    <property type="project" value="UniProtKB-KW"/>
</dbReference>
<dbReference type="InterPro" id="IPR001107">
    <property type="entry name" value="Band_7"/>
</dbReference>
<keyword evidence="7 11" id="KW-1133">Transmembrane helix</keyword>
<dbReference type="Gene3D" id="2.70.150.10">
    <property type="entry name" value="Calcium-transporting ATPase, cytoplasmic transduction domain A"/>
    <property type="match status" value="1"/>
</dbReference>
<evidence type="ECO:0000256" key="1">
    <source>
        <dbReference type="ARBA" id="ARBA00004167"/>
    </source>
</evidence>
<dbReference type="SUPFAM" id="SSF81653">
    <property type="entry name" value="Calcium ATPase, transduction domain A"/>
    <property type="match status" value="1"/>
</dbReference>
<dbReference type="GO" id="GO:0016463">
    <property type="term" value="F:P-type zinc transporter activity"/>
    <property type="evidence" value="ECO:0007669"/>
    <property type="project" value="UniProtKB-EC"/>
</dbReference>
<protein>
    <recommendedName>
        <fullName evidence="9">P-type Zn(2+) transporter</fullName>
        <ecNumber evidence="9">7.2.2.12</ecNumber>
    </recommendedName>
</protein>
<dbReference type="InterPro" id="IPR001757">
    <property type="entry name" value="P_typ_ATPase"/>
</dbReference>
<dbReference type="InterPro" id="IPR008250">
    <property type="entry name" value="ATPase_P-typ_transduc_dom_A_sf"/>
</dbReference>
<dbReference type="InterPro" id="IPR023298">
    <property type="entry name" value="ATPase_P-typ_TM_dom_sf"/>
</dbReference>
<dbReference type="NCBIfam" id="TIGR01494">
    <property type="entry name" value="ATPase_P-type"/>
    <property type="match status" value="2"/>
</dbReference>
<dbReference type="SFLD" id="SFLDG00002">
    <property type="entry name" value="C1.7:_P-type_atpase_like"/>
    <property type="match status" value="1"/>
</dbReference>
<dbReference type="GO" id="GO:0016887">
    <property type="term" value="F:ATP hydrolysis activity"/>
    <property type="evidence" value="ECO:0007669"/>
    <property type="project" value="InterPro"/>
</dbReference>
<keyword evidence="6" id="KW-1278">Translocase</keyword>
<comment type="similarity">
    <text evidence="2 11">Belongs to the cation transport ATPase (P-type) (TC 3.A.3) family. Type IB subfamily.</text>
</comment>